<dbReference type="GO" id="GO:0004879">
    <property type="term" value="F:nuclear receptor activity"/>
    <property type="evidence" value="ECO:0007669"/>
    <property type="project" value="TreeGrafter"/>
</dbReference>
<dbReference type="GO" id="GO:0000122">
    <property type="term" value="P:negative regulation of transcription by RNA polymerase II"/>
    <property type="evidence" value="ECO:0007669"/>
    <property type="project" value="TreeGrafter"/>
</dbReference>
<dbReference type="InterPro" id="IPR001628">
    <property type="entry name" value="Znf_hrmn_rcpt"/>
</dbReference>
<evidence type="ECO:0000313" key="13">
    <source>
        <dbReference type="Proteomes" id="UP000663874"/>
    </source>
</evidence>
<comment type="caution">
    <text evidence="12">The sequence shown here is derived from an EMBL/GenBank/DDBJ whole genome shotgun (WGS) entry which is preliminary data.</text>
</comment>
<dbReference type="SUPFAM" id="SSF57716">
    <property type="entry name" value="Glucocorticoid receptor-like (DNA-binding domain)"/>
    <property type="match status" value="1"/>
</dbReference>
<dbReference type="PROSITE" id="PS51843">
    <property type="entry name" value="NR_LBD"/>
    <property type="match status" value="1"/>
</dbReference>
<accession>A0A819MHD8</accession>
<evidence type="ECO:0000256" key="2">
    <source>
        <dbReference type="ARBA" id="ARBA00022771"/>
    </source>
</evidence>
<dbReference type="InterPro" id="IPR035500">
    <property type="entry name" value="NHR-like_dom_sf"/>
</dbReference>
<keyword evidence="7" id="KW-0675">Receptor</keyword>
<dbReference type="PANTHER" id="PTHR24082:SF283">
    <property type="entry name" value="NUCLEAR HORMONE RECEPTOR HR96"/>
    <property type="match status" value="1"/>
</dbReference>
<evidence type="ECO:0000313" key="11">
    <source>
        <dbReference type="EMBL" id="CAF3818434.1"/>
    </source>
</evidence>
<evidence type="ECO:0008006" key="14">
    <source>
        <dbReference type="Google" id="ProtNLM"/>
    </source>
</evidence>
<keyword evidence="2" id="KW-0863">Zinc-finger</keyword>
<dbReference type="SUPFAM" id="SSF48508">
    <property type="entry name" value="Nuclear receptor ligand-binding domain"/>
    <property type="match status" value="1"/>
</dbReference>
<evidence type="ECO:0000256" key="8">
    <source>
        <dbReference type="ARBA" id="ARBA00023242"/>
    </source>
</evidence>
<dbReference type="GO" id="GO:0000978">
    <property type="term" value="F:RNA polymerase II cis-regulatory region sequence-specific DNA binding"/>
    <property type="evidence" value="ECO:0007669"/>
    <property type="project" value="TreeGrafter"/>
</dbReference>
<evidence type="ECO:0000256" key="6">
    <source>
        <dbReference type="ARBA" id="ARBA00023163"/>
    </source>
</evidence>
<dbReference type="Gene3D" id="3.30.50.10">
    <property type="entry name" value="Erythroid Transcription Factor GATA-1, subunit A"/>
    <property type="match status" value="1"/>
</dbReference>
<dbReference type="PANTHER" id="PTHR24082">
    <property type="entry name" value="NUCLEAR HORMONE RECEPTOR"/>
    <property type="match status" value="1"/>
</dbReference>
<dbReference type="InterPro" id="IPR013088">
    <property type="entry name" value="Znf_NHR/GATA"/>
</dbReference>
<dbReference type="PROSITE" id="PS51030">
    <property type="entry name" value="NUCLEAR_REC_DBD_2"/>
    <property type="match status" value="1"/>
</dbReference>
<dbReference type="GO" id="GO:0008270">
    <property type="term" value="F:zinc ion binding"/>
    <property type="evidence" value="ECO:0007669"/>
    <property type="project" value="UniProtKB-KW"/>
</dbReference>
<dbReference type="Proteomes" id="UP000663874">
    <property type="component" value="Unassembled WGS sequence"/>
</dbReference>
<dbReference type="Pfam" id="PF00105">
    <property type="entry name" value="zf-C4"/>
    <property type="match status" value="1"/>
</dbReference>
<evidence type="ECO:0000256" key="7">
    <source>
        <dbReference type="ARBA" id="ARBA00023170"/>
    </source>
</evidence>
<reference evidence="12" key="1">
    <citation type="submission" date="2021-02" db="EMBL/GenBank/DDBJ databases">
        <authorList>
            <person name="Nowell W R."/>
        </authorList>
    </citation>
    <scope>NUCLEOTIDE SEQUENCE</scope>
</reference>
<gene>
    <name evidence="12" type="ORF">FNK824_LOCUS24758</name>
    <name evidence="11" type="ORF">OTI717_LOCUS19259</name>
</gene>
<evidence type="ECO:0000256" key="5">
    <source>
        <dbReference type="ARBA" id="ARBA00023125"/>
    </source>
</evidence>
<keyword evidence="4" id="KW-0805">Transcription regulation</keyword>
<keyword evidence="3" id="KW-0862">Zinc</keyword>
<evidence type="ECO:0000259" key="10">
    <source>
        <dbReference type="PROSITE" id="PS51843"/>
    </source>
</evidence>
<evidence type="ECO:0000256" key="3">
    <source>
        <dbReference type="ARBA" id="ARBA00022833"/>
    </source>
</evidence>
<evidence type="ECO:0000313" key="12">
    <source>
        <dbReference type="EMBL" id="CAF3979040.1"/>
    </source>
</evidence>
<dbReference type="PROSITE" id="PS00031">
    <property type="entry name" value="NUCLEAR_REC_DBD_1"/>
    <property type="match status" value="1"/>
</dbReference>
<evidence type="ECO:0000256" key="4">
    <source>
        <dbReference type="ARBA" id="ARBA00023015"/>
    </source>
</evidence>
<organism evidence="12 13">
    <name type="scientific">Rotaria sordida</name>
    <dbReference type="NCBI Taxonomy" id="392033"/>
    <lineage>
        <taxon>Eukaryota</taxon>
        <taxon>Metazoa</taxon>
        <taxon>Spiralia</taxon>
        <taxon>Gnathifera</taxon>
        <taxon>Rotifera</taxon>
        <taxon>Eurotatoria</taxon>
        <taxon>Bdelloidea</taxon>
        <taxon>Philodinida</taxon>
        <taxon>Philodinidae</taxon>
        <taxon>Rotaria</taxon>
    </lineage>
</organism>
<sequence>MLKSSSKSIDENTKRHPFKCKICEAPARYAHFGVISCESCKMFFRRNAHIERSTFECNFGSQCEINIYNRHICTKCRLDKCFRNGMSMELFRLGCSKSINRSKNKNSQSTSTDLVKTIKKDKTQMLPTLNLLQSDISKLTNNQWTLLSNVIHSFDEDRMKSICQRLVEEDKYSQSIKPLDEILTKEFFRLLFETTDMCLRLNGDICALPHNDRSIVLRTGADCLLCLGGAFIMYQSQLNTCQSFIDMNAKKYGTYGISLTLYSTKFLDPDVVLVKMGLLLLVFSKNTYIFSSTTSLDHVNANIILQIQNRYAEITWKYLLYKYGYHQAIQRFMNLILCLLAVVQTMSYLQSVQPHINDVETIAENSELELILDDIDQFN</sequence>
<dbReference type="AlphaFoldDB" id="A0A819MHD8"/>
<protein>
    <recommendedName>
        <fullName evidence="14">Nuclear receptor</fullName>
    </recommendedName>
</protein>
<feature type="domain" description="Nuclear receptor" evidence="9">
    <location>
        <begin position="17"/>
        <end position="93"/>
    </location>
</feature>
<dbReference type="EMBL" id="CAJOAX010002780">
    <property type="protein sequence ID" value="CAF3818434.1"/>
    <property type="molecule type" value="Genomic_DNA"/>
</dbReference>
<dbReference type="GO" id="GO:0045944">
    <property type="term" value="P:positive regulation of transcription by RNA polymerase II"/>
    <property type="evidence" value="ECO:0007669"/>
    <property type="project" value="TreeGrafter"/>
</dbReference>
<evidence type="ECO:0000256" key="1">
    <source>
        <dbReference type="ARBA" id="ARBA00022723"/>
    </source>
</evidence>
<dbReference type="PRINTS" id="PR00047">
    <property type="entry name" value="STROIDFINGER"/>
</dbReference>
<keyword evidence="1" id="KW-0479">Metal-binding</keyword>
<keyword evidence="6" id="KW-0804">Transcription</keyword>
<dbReference type="GO" id="GO:0030154">
    <property type="term" value="P:cell differentiation"/>
    <property type="evidence" value="ECO:0007669"/>
    <property type="project" value="TreeGrafter"/>
</dbReference>
<dbReference type="EMBL" id="CAJOBE010005607">
    <property type="protein sequence ID" value="CAF3979040.1"/>
    <property type="molecule type" value="Genomic_DNA"/>
</dbReference>
<dbReference type="InterPro" id="IPR000536">
    <property type="entry name" value="Nucl_hrmn_rcpt_lig-bd"/>
</dbReference>
<name>A0A819MHD8_9BILA</name>
<keyword evidence="8" id="KW-0539">Nucleus</keyword>
<dbReference type="InterPro" id="IPR050234">
    <property type="entry name" value="Nuclear_hormone_rcpt_NR1"/>
</dbReference>
<evidence type="ECO:0000259" key="9">
    <source>
        <dbReference type="PROSITE" id="PS51030"/>
    </source>
</evidence>
<keyword evidence="5" id="KW-0238">DNA-binding</keyword>
<proteinExistence type="predicted"/>
<dbReference type="Proteomes" id="UP000663823">
    <property type="component" value="Unassembled WGS sequence"/>
</dbReference>
<dbReference type="SMART" id="SM00399">
    <property type="entry name" value="ZnF_C4"/>
    <property type="match status" value="1"/>
</dbReference>
<feature type="domain" description="NR LBD" evidence="10">
    <location>
        <begin position="142"/>
        <end position="376"/>
    </location>
</feature>